<evidence type="ECO:0000313" key="2">
    <source>
        <dbReference type="Proteomes" id="UP000050911"/>
    </source>
</evidence>
<dbReference type="AlphaFoldDB" id="A0A0R1HR80"/>
<dbReference type="RefSeq" id="WP_054660350.1">
    <property type="nucleotide sequence ID" value="NZ_AZCX01000001.1"/>
</dbReference>
<evidence type="ECO:0000313" key="1">
    <source>
        <dbReference type="EMBL" id="KRK49136.1"/>
    </source>
</evidence>
<organism evidence="1 2">
    <name type="scientific">Secundilactobacillus kimchicus JCM 15530</name>
    <dbReference type="NCBI Taxonomy" id="1302272"/>
    <lineage>
        <taxon>Bacteria</taxon>
        <taxon>Bacillati</taxon>
        <taxon>Bacillota</taxon>
        <taxon>Bacilli</taxon>
        <taxon>Lactobacillales</taxon>
        <taxon>Lactobacillaceae</taxon>
        <taxon>Secundilactobacillus</taxon>
    </lineage>
</organism>
<protein>
    <submittedName>
        <fullName evidence="1">Uncharacterized protein</fullName>
    </submittedName>
</protein>
<sequence>MAAAKAQILRQFDWWQMMIGYTERQIRDYQSFNTGLSFSRDLRRDVTRTYQQAKGNVPHTRAGKRLKRLFLEILQVLSNQILSVPKRDLVYDDLVRFKDQLVEAKRLITTN</sequence>
<comment type="caution">
    <text evidence="1">The sequence shown here is derived from an EMBL/GenBank/DDBJ whole genome shotgun (WGS) entry which is preliminary data.</text>
</comment>
<proteinExistence type="predicted"/>
<name>A0A0R1HR80_9LACO</name>
<reference evidence="1 2" key="1">
    <citation type="journal article" date="2015" name="Genome Announc.">
        <title>Expanding the biotechnology potential of lactobacilli through comparative genomics of 213 strains and associated genera.</title>
        <authorList>
            <person name="Sun Z."/>
            <person name="Harris H.M."/>
            <person name="McCann A."/>
            <person name="Guo C."/>
            <person name="Argimon S."/>
            <person name="Zhang W."/>
            <person name="Yang X."/>
            <person name="Jeffery I.B."/>
            <person name="Cooney J.C."/>
            <person name="Kagawa T.F."/>
            <person name="Liu W."/>
            <person name="Song Y."/>
            <person name="Salvetti E."/>
            <person name="Wrobel A."/>
            <person name="Rasinkangas P."/>
            <person name="Parkhill J."/>
            <person name="Rea M.C."/>
            <person name="O'Sullivan O."/>
            <person name="Ritari J."/>
            <person name="Douillard F.P."/>
            <person name="Paul Ross R."/>
            <person name="Yang R."/>
            <person name="Briner A.E."/>
            <person name="Felis G.E."/>
            <person name="de Vos W.M."/>
            <person name="Barrangou R."/>
            <person name="Klaenhammer T.R."/>
            <person name="Caufield P.W."/>
            <person name="Cui Y."/>
            <person name="Zhang H."/>
            <person name="O'Toole P.W."/>
        </authorList>
    </citation>
    <scope>NUCLEOTIDE SEQUENCE [LARGE SCALE GENOMIC DNA]</scope>
    <source>
        <strain evidence="1 2">JCM 15530</strain>
    </source>
</reference>
<keyword evidence="2" id="KW-1185">Reference proteome</keyword>
<dbReference type="EMBL" id="AZCX01000001">
    <property type="protein sequence ID" value="KRK49136.1"/>
    <property type="molecule type" value="Genomic_DNA"/>
</dbReference>
<gene>
    <name evidence="1" type="ORF">FC96_GL000053</name>
</gene>
<dbReference type="Proteomes" id="UP000050911">
    <property type="component" value="Unassembled WGS sequence"/>
</dbReference>
<dbReference type="STRING" id="1302272.FC96_GL000053"/>
<dbReference type="PATRIC" id="fig|1302272.5.peg.52"/>
<accession>A0A0R1HR80</accession>